<keyword evidence="2" id="KW-1133">Transmembrane helix</keyword>
<feature type="transmembrane region" description="Helical" evidence="2">
    <location>
        <begin position="7"/>
        <end position="27"/>
    </location>
</feature>
<keyword evidence="1" id="KW-0175">Coiled coil</keyword>
<feature type="transmembrane region" description="Helical" evidence="2">
    <location>
        <begin position="164"/>
        <end position="186"/>
    </location>
</feature>
<dbReference type="SMART" id="SM00267">
    <property type="entry name" value="GGDEF"/>
    <property type="match status" value="1"/>
</dbReference>
<dbReference type="SUPFAM" id="SSF55073">
    <property type="entry name" value="Nucleotide cyclase"/>
    <property type="match status" value="1"/>
</dbReference>
<dbReference type="InterPro" id="IPR043128">
    <property type="entry name" value="Rev_trsase/Diguanyl_cyclase"/>
</dbReference>
<dbReference type="Pfam" id="PF00990">
    <property type="entry name" value="GGDEF"/>
    <property type="match status" value="1"/>
</dbReference>
<feature type="transmembrane region" description="Helical" evidence="2">
    <location>
        <begin position="132"/>
        <end position="152"/>
    </location>
</feature>
<dbReference type="PROSITE" id="PS50887">
    <property type="entry name" value="GGDEF"/>
    <property type="match status" value="1"/>
</dbReference>
<dbReference type="InterPro" id="IPR000160">
    <property type="entry name" value="GGDEF_dom"/>
</dbReference>
<feature type="transmembrane region" description="Helical" evidence="2">
    <location>
        <begin position="69"/>
        <end position="89"/>
    </location>
</feature>
<dbReference type="InterPro" id="IPR035965">
    <property type="entry name" value="PAS-like_dom_sf"/>
</dbReference>
<feature type="transmembrane region" description="Helical" evidence="2">
    <location>
        <begin position="257"/>
        <end position="276"/>
    </location>
</feature>
<feature type="transmembrane region" description="Helical" evidence="2">
    <location>
        <begin position="101"/>
        <end position="120"/>
    </location>
</feature>
<dbReference type="CDD" id="cd01949">
    <property type="entry name" value="GGDEF"/>
    <property type="match status" value="1"/>
</dbReference>
<dbReference type="PANTHER" id="PTHR44757">
    <property type="entry name" value="DIGUANYLATE CYCLASE DGCP"/>
    <property type="match status" value="1"/>
</dbReference>
<name>A0A653I3E0_9BACL</name>
<feature type="transmembrane region" description="Helical" evidence="2">
    <location>
        <begin position="198"/>
        <end position="219"/>
    </location>
</feature>
<keyword evidence="5" id="KW-1185">Reference proteome</keyword>
<dbReference type="Gene3D" id="3.30.70.270">
    <property type="match status" value="1"/>
</dbReference>
<protein>
    <submittedName>
        <fullName evidence="4">GGDEF domain-containing protein</fullName>
    </submittedName>
</protein>
<keyword evidence="2" id="KW-0472">Membrane</keyword>
<dbReference type="InterPro" id="IPR052155">
    <property type="entry name" value="Biofilm_reg_signaling"/>
</dbReference>
<organism evidence="4 5">
    <name type="scientific">Exiguobacterium oxidotolerans</name>
    <dbReference type="NCBI Taxonomy" id="223958"/>
    <lineage>
        <taxon>Bacteria</taxon>
        <taxon>Bacillati</taxon>
        <taxon>Bacillota</taxon>
        <taxon>Bacilli</taxon>
        <taxon>Bacillales</taxon>
        <taxon>Bacillales Family XII. Incertae Sedis</taxon>
        <taxon>Exiguobacterium</taxon>
    </lineage>
</organism>
<dbReference type="SUPFAM" id="SSF55785">
    <property type="entry name" value="PYP-like sensor domain (PAS domain)"/>
    <property type="match status" value="1"/>
</dbReference>
<dbReference type="Proteomes" id="UP000439752">
    <property type="component" value="Unassembled WGS sequence"/>
</dbReference>
<evidence type="ECO:0000313" key="5">
    <source>
        <dbReference type="Proteomes" id="UP000439752"/>
    </source>
</evidence>
<gene>
    <name evidence="4" type="ORF">EXIGUO9Y_110113</name>
</gene>
<evidence type="ECO:0000259" key="3">
    <source>
        <dbReference type="PROSITE" id="PS50887"/>
    </source>
</evidence>
<evidence type="ECO:0000313" key="4">
    <source>
        <dbReference type="EMBL" id="VWX33310.1"/>
    </source>
</evidence>
<dbReference type="NCBIfam" id="TIGR00254">
    <property type="entry name" value="GGDEF"/>
    <property type="match status" value="1"/>
</dbReference>
<dbReference type="AlphaFoldDB" id="A0A653I3E0"/>
<dbReference type="Gene3D" id="3.30.450.20">
    <property type="entry name" value="PAS domain"/>
    <property type="match status" value="1"/>
</dbReference>
<dbReference type="EMBL" id="CABWKQ010000003">
    <property type="protein sequence ID" value="VWX33310.1"/>
    <property type="molecule type" value="Genomic_DNA"/>
</dbReference>
<feature type="domain" description="GGDEF" evidence="3">
    <location>
        <begin position="463"/>
        <end position="594"/>
    </location>
</feature>
<sequence length="596" mass="69122">MQRSPYFIRWFPSLLIISLILILYSYTQGSFMNHLVEQVLEYLSFLLIGLFILIAYKKERSLVVPKRKFWIIAFISLIFSLAASIFETINLFSNTLSFPNGYSLICFSISHYIFLIGLFYRIASQKSFSQHLLAFMDALIIVVFLGLAAFHTLSELADPAASTFPYDMIVVLNTSLGLFVFFYFFFVQETHWVSRTTLSLLFLSLFIRGMYEVSAVYFPDFTEQYLVFSPVLIRLAQSAAILWHLDHITEGKQASPVVQRTWLPLLAIPLFLHYVIELEGKKFDVFIILLLLIIRQIIIARQHTLLVQKLNERNEQLAERIEHRILQIKESEQQVLPLFSSHPDPIIRFDQNETATYANLAAQATFKLSALSIEVPTHSVLHLQSSLQLDSNRYLDESNRQYELTKIPIHIASKSVGHFLVLHDITEQKERQQRIEYHAFHDVLTGIGNRRALERTFLSLKSSVNYLALLDLDGFKLVNDTYGHEAGDYVLIEVARRMDHELEGDESIYRLGGDEFALLTSAENEFSLRRRCKHFLHLLRRPYVYKGQTLHVSASIGVAPFFENDDLESWLKHADLAMYRIKNREKNDIALYHQDF</sequence>
<dbReference type="PANTHER" id="PTHR44757:SF2">
    <property type="entry name" value="BIOFILM ARCHITECTURE MAINTENANCE PROTEIN MBAA"/>
    <property type="match status" value="1"/>
</dbReference>
<reference evidence="4 5" key="1">
    <citation type="submission" date="2019-10" db="EMBL/GenBank/DDBJ databases">
        <authorList>
            <person name="Karimi E."/>
        </authorList>
    </citation>
    <scope>NUCLEOTIDE SEQUENCE [LARGE SCALE GENOMIC DNA]</scope>
    <source>
        <strain evidence="4">Exiguobacterium sp. 9Y</strain>
    </source>
</reference>
<feature type="transmembrane region" description="Helical" evidence="2">
    <location>
        <begin position="39"/>
        <end position="57"/>
    </location>
</feature>
<proteinExistence type="predicted"/>
<keyword evidence="2" id="KW-0812">Transmembrane</keyword>
<evidence type="ECO:0000256" key="2">
    <source>
        <dbReference type="SAM" id="Phobius"/>
    </source>
</evidence>
<accession>A0A653I3E0</accession>
<feature type="transmembrane region" description="Helical" evidence="2">
    <location>
        <begin position="282"/>
        <end position="300"/>
    </location>
</feature>
<feature type="coiled-coil region" evidence="1">
    <location>
        <begin position="300"/>
        <end position="334"/>
    </location>
</feature>
<evidence type="ECO:0000256" key="1">
    <source>
        <dbReference type="SAM" id="Coils"/>
    </source>
</evidence>
<dbReference type="InterPro" id="IPR029787">
    <property type="entry name" value="Nucleotide_cyclase"/>
</dbReference>
<dbReference type="RefSeq" id="WP_159172744.1">
    <property type="nucleotide sequence ID" value="NZ_LR732308.1"/>
</dbReference>